<keyword evidence="3" id="KW-1185">Reference proteome</keyword>
<dbReference type="Proteomes" id="UP000004095">
    <property type="component" value="Unassembled WGS sequence"/>
</dbReference>
<evidence type="ECO:0000313" key="3">
    <source>
        <dbReference type="Proteomes" id="UP000004095"/>
    </source>
</evidence>
<gene>
    <name evidence="2" type="ORF">M23134_00021</name>
</gene>
<feature type="transmembrane region" description="Helical" evidence="1">
    <location>
        <begin position="21"/>
        <end position="40"/>
    </location>
</feature>
<accession>A1ZKQ2</accession>
<keyword evidence="1" id="KW-1133">Transmembrane helix</keyword>
<comment type="caution">
    <text evidence="2">The sequence shown here is derived from an EMBL/GenBank/DDBJ whole genome shotgun (WGS) entry which is preliminary data.</text>
</comment>
<organism evidence="2 3">
    <name type="scientific">Microscilla marina ATCC 23134</name>
    <dbReference type="NCBI Taxonomy" id="313606"/>
    <lineage>
        <taxon>Bacteria</taxon>
        <taxon>Pseudomonadati</taxon>
        <taxon>Bacteroidota</taxon>
        <taxon>Cytophagia</taxon>
        <taxon>Cytophagales</taxon>
        <taxon>Microscillaceae</taxon>
        <taxon>Microscilla</taxon>
    </lineage>
</organism>
<reference evidence="2 3" key="1">
    <citation type="submission" date="2007-01" db="EMBL/GenBank/DDBJ databases">
        <authorList>
            <person name="Haygood M."/>
            <person name="Podell S."/>
            <person name="Anderson C."/>
            <person name="Hopkinson B."/>
            <person name="Roe K."/>
            <person name="Barbeau K."/>
            <person name="Gaasterland T."/>
            <person name="Ferriera S."/>
            <person name="Johnson J."/>
            <person name="Kravitz S."/>
            <person name="Beeson K."/>
            <person name="Sutton G."/>
            <person name="Rogers Y.-H."/>
            <person name="Friedman R."/>
            <person name="Frazier M."/>
            <person name="Venter J.C."/>
        </authorList>
    </citation>
    <scope>NUCLEOTIDE SEQUENCE [LARGE SCALE GENOMIC DNA]</scope>
    <source>
        <strain evidence="2 3">ATCC 23134</strain>
    </source>
</reference>
<dbReference type="AlphaFoldDB" id="A1ZKQ2"/>
<keyword evidence="1" id="KW-0812">Transmembrane</keyword>
<proteinExistence type="predicted"/>
<name>A1ZKQ2_MICM2</name>
<dbReference type="RefSeq" id="WP_002696980.1">
    <property type="nucleotide sequence ID" value="NZ_AAWS01000013.1"/>
</dbReference>
<keyword evidence="1" id="KW-0472">Membrane</keyword>
<evidence type="ECO:0000256" key="1">
    <source>
        <dbReference type="SAM" id="Phobius"/>
    </source>
</evidence>
<evidence type="ECO:0000313" key="2">
    <source>
        <dbReference type="EMBL" id="EAY28868.1"/>
    </source>
</evidence>
<dbReference type="EMBL" id="AAWS01000013">
    <property type="protein sequence ID" value="EAY28868.1"/>
    <property type="molecule type" value="Genomic_DNA"/>
</dbReference>
<protein>
    <submittedName>
        <fullName evidence="2">Uncharacterized protein</fullName>
    </submittedName>
</protein>
<sequence>MSNKKKQQVTPSKKKGGGFTRFLLFIVLVGGIGGGVYIYLNPQTDPSIKVAISFYNHLQSKNYEQAVAMFDKNMFKQRTKEEWIQWLKQRNEQYNGINGYKLNQVSKLSDSQNNKRLVYTSVQYGDSTRYEQVHFLQAGEQYKVLDYLTKRSKDEANRHTTLN</sequence>